<keyword evidence="1" id="KW-0560">Oxidoreductase</keyword>
<dbReference type="PANTHER" id="PTHR43364:SF4">
    <property type="entry name" value="NAD(P)-LINKED OXIDOREDUCTASE SUPERFAMILY PROTEIN"/>
    <property type="match status" value="1"/>
</dbReference>
<protein>
    <submittedName>
        <fullName evidence="3">Aldo/keto reductase</fullName>
    </submittedName>
</protein>
<dbReference type="Proteomes" id="UP000737171">
    <property type="component" value="Unassembled WGS sequence"/>
</dbReference>
<dbReference type="InterPro" id="IPR050523">
    <property type="entry name" value="AKR_Detox_Biosynth"/>
</dbReference>
<accession>A0ABX2ETP7</accession>
<dbReference type="EMBL" id="JABRWJ010000016">
    <property type="protein sequence ID" value="NRF72018.1"/>
    <property type="molecule type" value="Genomic_DNA"/>
</dbReference>
<feature type="domain" description="NADP-dependent oxidoreductase" evidence="2">
    <location>
        <begin position="15"/>
        <end position="311"/>
    </location>
</feature>
<name>A0ABX2ETP7_9BURK</name>
<sequence length="347" mass="37283">MRYQLLGRSGLRVSELCLGTMTFGAAGWGTPEPEAAAMVKRFRDAGGNFFDTANEIYAGGLSEEILGRLVAGERDQVVIATKYGLHVPGTNNPNAAGNQRKSLKRSIESSLKRLGTDYVDLLWTHCWDGVTPADEVMRALDDLVRQGKVLHIGVCNTPAWVVSRSNTLAELRGWTAFAGLQVEYSLLERTAERELLPMARALGLGVAAWSPLASGILSGKYADPGAGDGARLQKAPMRPLDERSLALARGVAAVAAELGRPPAQVALNWVRAQAGVLPLLGARTDAQLQDNLACLDFTLEPETLVRLDALSAIEPGFPHDYLRRTRALATAGFDARLDLTSSKGPKQ</sequence>
<dbReference type="PANTHER" id="PTHR43364">
    <property type="entry name" value="NADH-SPECIFIC METHYLGLYOXAL REDUCTASE-RELATED"/>
    <property type="match status" value="1"/>
</dbReference>
<keyword evidence="4" id="KW-1185">Reference proteome</keyword>
<dbReference type="InterPro" id="IPR036812">
    <property type="entry name" value="NAD(P)_OxRdtase_dom_sf"/>
</dbReference>
<dbReference type="Pfam" id="PF00248">
    <property type="entry name" value="Aldo_ket_red"/>
    <property type="match status" value="1"/>
</dbReference>
<dbReference type="SUPFAM" id="SSF51430">
    <property type="entry name" value="NAD(P)-linked oxidoreductase"/>
    <property type="match status" value="1"/>
</dbReference>
<evidence type="ECO:0000259" key="2">
    <source>
        <dbReference type="Pfam" id="PF00248"/>
    </source>
</evidence>
<evidence type="ECO:0000313" key="4">
    <source>
        <dbReference type="Proteomes" id="UP000737171"/>
    </source>
</evidence>
<dbReference type="RefSeq" id="WP_173134439.1">
    <property type="nucleotide sequence ID" value="NZ_JABRWJ010000016.1"/>
</dbReference>
<organism evidence="3 4">
    <name type="scientific">Pseudaquabacterium terrae</name>
    <dbReference type="NCBI Taxonomy" id="2732868"/>
    <lineage>
        <taxon>Bacteria</taxon>
        <taxon>Pseudomonadati</taxon>
        <taxon>Pseudomonadota</taxon>
        <taxon>Betaproteobacteria</taxon>
        <taxon>Burkholderiales</taxon>
        <taxon>Sphaerotilaceae</taxon>
        <taxon>Pseudaquabacterium</taxon>
    </lineage>
</organism>
<gene>
    <name evidence="3" type="ORF">HLB44_34040</name>
</gene>
<evidence type="ECO:0000313" key="3">
    <source>
        <dbReference type="EMBL" id="NRF72018.1"/>
    </source>
</evidence>
<dbReference type="CDD" id="cd19080">
    <property type="entry name" value="AKR_AKR9A_9B"/>
    <property type="match status" value="1"/>
</dbReference>
<dbReference type="Gene3D" id="3.20.20.100">
    <property type="entry name" value="NADP-dependent oxidoreductase domain"/>
    <property type="match status" value="1"/>
</dbReference>
<dbReference type="InterPro" id="IPR023210">
    <property type="entry name" value="NADP_OxRdtase_dom"/>
</dbReference>
<comment type="caution">
    <text evidence="3">The sequence shown here is derived from an EMBL/GenBank/DDBJ whole genome shotgun (WGS) entry which is preliminary data.</text>
</comment>
<evidence type="ECO:0000256" key="1">
    <source>
        <dbReference type="ARBA" id="ARBA00023002"/>
    </source>
</evidence>
<reference evidence="3 4" key="1">
    <citation type="submission" date="2020-05" db="EMBL/GenBank/DDBJ databases">
        <title>Aquincola sp. isolate from soil.</title>
        <authorList>
            <person name="Han J."/>
            <person name="Kim D.-U."/>
        </authorList>
    </citation>
    <scope>NUCLEOTIDE SEQUENCE [LARGE SCALE GENOMIC DNA]</scope>
    <source>
        <strain evidence="3 4">S2</strain>
    </source>
</reference>
<proteinExistence type="predicted"/>